<dbReference type="PATRIC" id="fig|947033.5.peg.290"/>
<comment type="caution">
    <text evidence="17">The sequence shown here is derived from an EMBL/GenBank/DDBJ whole genome shotgun (WGS) entry which is preliminary data.</text>
</comment>
<dbReference type="Gene3D" id="3.20.20.70">
    <property type="entry name" value="Aldolase class I"/>
    <property type="match status" value="1"/>
</dbReference>
<accession>A0A0W0ZQP1</accession>
<evidence type="ECO:0000256" key="12">
    <source>
        <dbReference type="ARBA" id="ARBA00023235"/>
    </source>
</evidence>
<comment type="cofactor">
    <cofactor evidence="3">
        <name>[4Fe-4S] cluster</name>
        <dbReference type="ChEBI" id="CHEBI:49883"/>
    </cofactor>
</comment>
<feature type="binding site" evidence="14">
    <location>
        <position position="118"/>
    </location>
    <ligand>
        <name>[4Fe-4S] cluster</name>
        <dbReference type="ChEBI" id="CHEBI:49883"/>
        <note>4Fe-4S-S-AdoMet</note>
    </ligand>
</feature>
<dbReference type="CDD" id="cd01335">
    <property type="entry name" value="Radical_SAM"/>
    <property type="match status" value="1"/>
</dbReference>
<evidence type="ECO:0000313" key="18">
    <source>
        <dbReference type="Proteomes" id="UP000054926"/>
    </source>
</evidence>
<dbReference type="InterPro" id="IPR022462">
    <property type="entry name" value="EpmB"/>
</dbReference>
<evidence type="ECO:0000313" key="17">
    <source>
        <dbReference type="EMBL" id="KTD71501.1"/>
    </source>
</evidence>
<dbReference type="PANTHER" id="PTHR30538:SF1">
    <property type="entry name" value="L-LYSINE 2,3-AMINOMUTASE"/>
    <property type="match status" value="1"/>
</dbReference>
<feature type="domain" description="Radical SAM core" evidence="16">
    <location>
        <begin position="97"/>
        <end position="309"/>
    </location>
</feature>
<feature type="binding site" evidence="14">
    <location>
        <position position="115"/>
    </location>
    <ligand>
        <name>[4Fe-4S] cluster</name>
        <dbReference type="ChEBI" id="CHEBI:49883"/>
        <note>4Fe-4S-S-AdoMet</note>
    </ligand>
</feature>
<comment type="cofactor">
    <cofactor evidence="2 15">
        <name>pyridoxal 5'-phosphate</name>
        <dbReference type="ChEBI" id="CHEBI:597326"/>
    </cofactor>
</comment>
<keyword evidence="10" id="KW-0408">Iron</keyword>
<dbReference type="GO" id="GO:0051539">
    <property type="term" value="F:4 iron, 4 sulfur cluster binding"/>
    <property type="evidence" value="ECO:0007669"/>
    <property type="project" value="UniProtKB-KW"/>
</dbReference>
<evidence type="ECO:0000256" key="9">
    <source>
        <dbReference type="ARBA" id="ARBA00022898"/>
    </source>
</evidence>
<comment type="catalytic activity">
    <reaction evidence="1">
        <text>L-lysine = D-beta-lysine</text>
        <dbReference type="Rhea" id="RHEA:44148"/>
        <dbReference type="ChEBI" id="CHEBI:32551"/>
        <dbReference type="ChEBI" id="CHEBI:84138"/>
    </reaction>
</comment>
<dbReference type="Pfam" id="PF04055">
    <property type="entry name" value="Radical_SAM"/>
    <property type="match status" value="1"/>
</dbReference>
<dbReference type="EMBL" id="LNYY01000004">
    <property type="protein sequence ID" value="KTD71501.1"/>
    <property type="molecule type" value="Genomic_DNA"/>
</dbReference>
<dbReference type="InterPro" id="IPR013785">
    <property type="entry name" value="Aldolase_TIM"/>
</dbReference>
<keyword evidence="9 15" id="KW-0663">Pyridoxal phosphate</keyword>
<evidence type="ECO:0000256" key="14">
    <source>
        <dbReference type="PIRSR" id="PIRSR004911-1"/>
    </source>
</evidence>
<dbReference type="PANTHER" id="PTHR30538">
    <property type="entry name" value="LYSINE 2,3-AMINOMUTASE-RELATED"/>
    <property type="match status" value="1"/>
</dbReference>
<dbReference type="SUPFAM" id="SSF102114">
    <property type="entry name" value="Radical SAM enzymes"/>
    <property type="match status" value="1"/>
</dbReference>
<dbReference type="InterPro" id="IPR058240">
    <property type="entry name" value="rSAM_sf"/>
</dbReference>
<keyword evidence="6 14" id="KW-0004">4Fe-4S</keyword>
<feature type="modified residue" description="N6-(pyridoxal phosphate)lysine" evidence="15">
    <location>
        <position position="323"/>
    </location>
</feature>
<dbReference type="PROSITE" id="PS51918">
    <property type="entry name" value="RADICAL_SAM"/>
    <property type="match status" value="1"/>
</dbReference>
<evidence type="ECO:0000256" key="5">
    <source>
        <dbReference type="ARBA" id="ARBA00022363"/>
    </source>
</evidence>
<organism evidence="17 18">
    <name type="scientific">Legionella steelei</name>
    <dbReference type="NCBI Taxonomy" id="947033"/>
    <lineage>
        <taxon>Bacteria</taxon>
        <taxon>Pseudomonadati</taxon>
        <taxon>Pseudomonadota</taxon>
        <taxon>Gammaproteobacteria</taxon>
        <taxon>Legionellales</taxon>
        <taxon>Legionellaceae</taxon>
        <taxon>Legionella</taxon>
    </lineage>
</organism>
<dbReference type="InterPro" id="IPR003739">
    <property type="entry name" value="Lys_aminomutase/Glu_NH3_mut"/>
</dbReference>
<evidence type="ECO:0000256" key="13">
    <source>
        <dbReference type="ARBA" id="ARBA00030756"/>
    </source>
</evidence>
<keyword evidence="8 14" id="KW-0479">Metal-binding</keyword>
<reference evidence="17 18" key="1">
    <citation type="submission" date="2015-11" db="EMBL/GenBank/DDBJ databases">
        <title>Genomic analysis of 38 Legionella species identifies large and diverse effector repertoires.</title>
        <authorList>
            <person name="Burstein D."/>
            <person name="Amaro F."/>
            <person name="Zusman T."/>
            <person name="Lifshitz Z."/>
            <person name="Cohen O."/>
            <person name="Gilbert J.A."/>
            <person name="Pupko T."/>
            <person name="Shuman H.A."/>
            <person name="Segal G."/>
        </authorList>
    </citation>
    <scope>NUCLEOTIDE SEQUENCE [LARGE SCALE GENOMIC DNA]</scope>
    <source>
        <strain evidence="17 18">IMVS3376</strain>
    </source>
</reference>
<dbReference type="NCBIfam" id="TIGR00238">
    <property type="entry name" value="KamA family radical SAM protein"/>
    <property type="match status" value="1"/>
</dbReference>
<dbReference type="PIRSF" id="PIRSF004911">
    <property type="entry name" value="DUF160"/>
    <property type="match status" value="1"/>
</dbReference>
<keyword evidence="12" id="KW-0413">Isomerase</keyword>
<dbReference type="NCBIfam" id="TIGR03821">
    <property type="entry name" value="EFP_modif_epmB"/>
    <property type="match status" value="1"/>
</dbReference>
<evidence type="ECO:0000256" key="6">
    <source>
        <dbReference type="ARBA" id="ARBA00022485"/>
    </source>
</evidence>
<dbReference type="AlphaFoldDB" id="A0A0W0ZQP1"/>
<feature type="binding site" evidence="14">
    <location>
        <position position="111"/>
    </location>
    <ligand>
        <name>[4Fe-4S] cluster</name>
        <dbReference type="ChEBI" id="CHEBI:49883"/>
        <note>4Fe-4S-S-AdoMet</note>
    </ligand>
</feature>
<dbReference type="SFLD" id="SFLDF00314">
    <property type="entry name" value="L-lysine_2_3-aminomutase_(yjeK"/>
    <property type="match status" value="1"/>
</dbReference>
<dbReference type="RefSeq" id="WP_058509284.1">
    <property type="nucleotide sequence ID" value="NZ_DAIOMV010000017.1"/>
</dbReference>
<proteinExistence type="inferred from homology"/>
<evidence type="ECO:0000256" key="10">
    <source>
        <dbReference type="ARBA" id="ARBA00023004"/>
    </source>
</evidence>
<dbReference type="InterPro" id="IPR007197">
    <property type="entry name" value="rSAM"/>
</dbReference>
<evidence type="ECO:0000256" key="7">
    <source>
        <dbReference type="ARBA" id="ARBA00022691"/>
    </source>
</evidence>
<dbReference type="OrthoDB" id="9770937at2"/>
<dbReference type="STRING" id="947033.Lste_0267"/>
<evidence type="ECO:0000256" key="11">
    <source>
        <dbReference type="ARBA" id="ARBA00023014"/>
    </source>
</evidence>
<dbReference type="GO" id="GO:0016853">
    <property type="term" value="F:isomerase activity"/>
    <property type="evidence" value="ECO:0007669"/>
    <property type="project" value="UniProtKB-KW"/>
</dbReference>
<gene>
    <name evidence="17" type="primary">yjeK</name>
    <name evidence="17" type="ORF">Lste_0267</name>
</gene>
<keyword evidence="11 14" id="KW-0411">Iron-sulfur</keyword>
<evidence type="ECO:0000256" key="1">
    <source>
        <dbReference type="ARBA" id="ARBA00001352"/>
    </source>
</evidence>
<dbReference type="GO" id="GO:0046872">
    <property type="term" value="F:metal ion binding"/>
    <property type="evidence" value="ECO:0007669"/>
    <property type="project" value="UniProtKB-KW"/>
</dbReference>
<dbReference type="SFLD" id="SFLDG01070">
    <property type="entry name" value="PLP-dependent"/>
    <property type="match status" value="1"/>
</dbReference>
<comment type="similarity">
    <text evidence="4">Belongs to the radical SAM superfamily. KamA family.</text>
</comment>
<keyword evidence="18" id="KW-1185">Reference proteome</keyword>
<evidence type="ECO:0000256" key="2">
    <source>
        <dbReference type="ARBA" id="ARBA00001933"/>
    </source>
</evidence>
<name>A0A0W0ZQP1_9GAMM</name>
<dbReference type="SFLD" id="SFLDS00029">
    <property type="entry name" value="Radical_SAM"/>
    <property type="match status" value="1"/>
</dbReference>
<dbReference type="Proteomes" id="UP000054926">
    <property type="component" value="Unassembled WGS sequence"/>
</dbReference>
<evidence type="ECO:0000256" key="15">
    <source>
        <dbReference type="PIRSR" id="PIRSR603739-50"/>
    </source>
</evidence>
<evidence type="ECO:0000256" key="4">
    <source>
        <dbReference type="ARBA" id="ARBA00008703"/>
    </source>
</evidence>
<evidence type="ECO:0000259" key="16">
    <source>
        <dbReference type="PROSITE" id="PS51918"/>
    </source>
</evidence>
<sequence>MRDTSLSWQKKLAQGFASVNELLEFLELPLSTGNLHAEKQFPSRVPLGFAQRMQKGNPRDPLLLQVLATENELQVSEEYGLDPLEEHDNTPIRGLMHKYYGRVLLTLTGVCAVNCRYCFRRHFPYQENNPGRNGLKAICDYIAQDSSITEVILSGGDPLLASDLVLAELIKQLEEIPHLHTLRIHTRIPVVFPERIDQGLLSILKNTRFNKVIVLHCNHAQELDESVRHVLHELQQIGCYLLNQAVLLAGINDDAQILADLSQTLFAYGVLPYYLHQLDKVQGATHFDLAFATIQSIYKQLQNLLPGYLLPRLVCEEPGKLSKTLLI</sequence>
<keyword evidence="7" id="KW-0949">S-adenosyl-L-methionine</keyword>
<evidence type="ECO:0000256" key="3">
    <source>
        <dbReference type="ARBA" id="ARBA00001966"/>
    </source>
</evidence>
<protein>
    <recommendedName>
        <fullName evidence="5">L-lysine 2,3-aminomutase</fullName>
    </recommendedName>
    <alternativeName>
        <fullName evidence="13">EF-P post-translational modification enzyme B</fullName>
    </alternativeName>
</protein>
<evidence type="ECO:0000256" key="8">
    <source>
        <dbReference type="ARBA" id="ARBA00022723"/>
    </source>
</evidence>